<evidence type="ECO:0000256" key="3">
    <source>
        <dbReference type="ARBA" id="ARBA00023163"/>
    </source>
</evidence>
<feature type="domain" description="HTH tetR-type" evidence="5">
    <location>
        <begin position="2"/>
        <end position="62"/>
    </location>
</feature>
<name>A0A841FJ08_9ACTN</name>
<dbReference type="PANTHER" id="PTHR30055">
    <property type="entry name" value="HTH-TYPE TRANSCRIPTIONAL REGULATOR RUTR"/>
    <property type="match status" value="1"/>
</dbReference>
<dbReference type="Gene3D" id="1.10.357.10">
    <property type="entry name" value="Tetracycline Repressor, domain 2"/>
    <property type="match status" value="1"/>
</dbReference>
<comment type="caution">
    <text evidence="6">The sequence shown here is derived from an EMBL/GenBank/DDBJ whole genome shotgun (WGS) entry which is preliminary data.</text>
</comment>
<evidence type="ECO:0000259" key="5">
    <source>
        <dbReference type="PROSITE" id="PS50977"/>
    </source>
</evidence>
<dbReference type="AlphaFoldDB" id="A0A841FJ08"/>
<dbReference type="InterPro" id="IPR009057">
    <property type="entry name" value="Homeodomain-like_sf"/>
</dbReference>
<dbReference type="PROSITE" id="PS50977">
    <property type="entry name" value="HTH_TETR_2"/>
    <property type="match status" value="1"/>
</dbReference>
<proteinExistence type="predicted"/>
<dbReference type="SUPFAM" id="SSF46689">
    <property type="entry name" value="Homeodomain-like"/>
    <property type="match status" value="1"/>
</dbReference>
<gene>
    <name evidence="6" type="ORF">HNR73_001668</name>
</gene>
<dbReference type="Pfam" id="PF00440">
    <property type="entry name" value="TetR_N"/>
    <property type="match status" value="1"/>
</dbReference>
<dbReference type="Pfam" id="PF17937">
    <property type="entry name" value="TetR_C_28"/>
    <property type="match status" value="1"/>
</dbReference>
<keyword evidence="3" id="KW-0804">Transcription</keyword>
<keyword evidence="2 4" id="KW-0238">DNA-binding</keyword>
<evidence type="ECO:0000256" key="4">
    <source>
        <dbReference type="PROSITE-ProRule" id="PRU00335"/>
    </source>
</evidence>
<organism evidence="6 7">
    <name type="scientific">Phytomonospora endophytica</name>
    <dbReference type="NCBI Taxonomy" id="714109"/>
    <lineage>
        <taxon>Bacteria</taxon>
        <taxon>Bacillati</taxon>
        <taxon>Actinomycetota</taxon>
        <taxon>Actinomycetes</taxon>
        <taxon>Micromonosporales</taxon>
        <taxon>Micromonosporaceae</taxon>
        <taxon>Phytomonospora</taxon>
    </lineage>
</organism>
<dbReference type="PANTHER" id="PTHR30055:SF234">
    <property type="entry name" value="HTH-TYPE TRANSCRIPTIONAL REGULATOR BETI"/>
    <property type="match status" value="1"/>
</dbReference>
<dbReference type="PRINTS" id="PR00455">
    <property type="entry name" value="HTHTETR"/>
</dbReference>
<protein>
    <submittedName>
        <fullName evidence="6">AcrR family transcriptional regulator</fullName>
    </submittedName>
</protein>
<dbReference type="GO" id="GO:0003700">
    <property type="term" value="F:DNA-binding transcription factor activity"/>
    <property type="evidence" value="ECO:0007669"/>
    <property type="project" value="TreeGrafter"/>
</dbReference>
<keyword evidence="7" id="KW-1185">Reference proteome</keyword>
<sequence>MSDTRTRLLDAATQVMLTGGAQALTLDAVAAAAGVSKGGLLYHFPGKQALVAGMVERFVGQFDAALRVAGDSPGAATRAYLEATISPGASRAGAEADAVTAALFAGALVDPEALVPLRAAYERWQARLADDGIDPVVATAVRLAVDGWWLARLVGLAPPAAGLHERVRSLLLSMTEGGE</sequence>
<dbReference type="SUPFAM" id="SSF48498">
    <property type="entry name" value="Tetracyclin repressor-like, C-terminal domain"/>
    <property type="match status" value="1"/>
</dbReference>
<evidence type="ECO:0000256" key="1">
    <source>
        <dbReference type="ARBA" id="ARBA00023015"/>
    </source>
</evidence>
<feature type="DNA-binding region" description="H-T-H motif" evidence="4">
    <location>
        <begin position="25"/>
        <end position="44"/>
    </location>
</feature>
<evidence type="ECO:0000256" key="2">
    <source>
        <dbReference type="ARBA" id="ARBA00023125"/>
    </source>
</evidence>
<dbReference type="EMBL" id="JACHGT010000003">
    <property type="protein sequence ID" value="MBB6033818.1"/>
    <property type="molecule type" value="Genomic_DNA"/>
</dbReference>
<evidence type="ECO:0000313" key="6">
    <source>
        <dbReference type="EMBL" id="MBB6033818.1"/>
    </source>
</evidence>
<dbReference type="InterPro" id="IPR050109">
    <property type="entry name" value="HTH-type_TetR-like_transc_reg"/>
</dbReference>
<dbReference type="InterPro" id="IPR001647">
    <property type="entry name" value="HTH_TetR"/>
</dbReference>
<dbReference type="GO" id="GO:0000976">
    <property type="term" value="F:transcription cis-regulatory region binding"/>
    <property type="evidence" value="ECO:0007669"/>
    <property type="project" value="TreeGrafter"/>
</dbReference>
<dbReference type="InterPro" id="IPR036271">
    <property type="entry name" value="Tet_transcr_reg_TetR-rel_C_sf"/>
</dbReference>
<accession>A0A841FJ08</accession>
<reference evidence="6 7" key="1">
    <citation type="submission" date="2020-08" db="EMBL/GenBank/DDBJ databases">
        <title>Genomic Encyclopedia of Type Strains, Phase IV (KMG-IV): sequencing the most valuable type-strain genomes for metagenomic binning, comparative biology and taxonomic classification.</title>
        <authorList>
            <person name="Goeker M."/>
        </authorList>
    </citation>
    <scope>NUCLEOTIDE SEQUENCE [LARGE SCALE GENOMIC DNA]</scope>
    <source>
        <strain evidence="6 7">YIM 65646</strain>
    </source>
</reference>
<dbReference type="Proteomes" id="UP000548476">
    <property type="component" value="Unassembled WGS sequence"/>
</dbReference>
<evidence type="ECO:0000313" key="7">
    <source>
        <dbReference type="Proteomes" id="UP000548476"/>
    </source>
</evidence>
<keyword evidence="1" id="KW-0805">Transcription regulation</keyword>
<dbReference type="RefSeq" id="WP_184786677.1">
    <property type="nucleotide sequence ID" value="NZ_BONT01000013.1"/>
</dbReference>
<dbReference type="InterPro" id="IPR041479">
    <property type="entry name" value="TetR_CgmR_C"/>
</dbReference>